<feature type="region of interest" description="Disordered" evidence="1">
    <location>
        <begin position="1"/>
        <end position="26"/>
    </location>
</feature>
<sequence length="79" mass="8350">MFGVSLSHASPPSQNPTGGHGAPVEAAGLPLHRGLITHWRRGDLSVLAALSCRQRRRGGLQGGFERQGEVSVCRCFAVS</sequence>
<comment type="caution">
    <text evidence="2">The sequence shown here is derived from an EMBL/GenBank/DDBJ whole genome shotgun (WGS) entry which is preliminary data.</text>
</comment>
<protein>
    <submittedName>
        <fullName evidence="2">Uncharacterized protein</fullName>
    </submittedName>
</protein>
<dbReference type="EMBL" id="VSRR010000454">
    <property type="protein sequence ID" value="MPC15768.1"/>
    <property type="molecule type" value="Genomic_DNA"/>
</dbReference>
<evidence type="ECO:0000313" key="3">
    <source>
        <dbReference type="Proteomes" id="UP000324222"/>
    </source>
</evidence>
<gene>
    <name evidence="2" type="ORF">E2C01_008571</name>
</gene>
<evidence type="ECO:0000256" key="1">
    <source>
        <dbReference type="SAM" id="MobiDB-lite"/>
    </source>
</evidence>
<keyword evidence="3" id="KW-1185">Reference proteome</keyword>
<proteinExistence type="predicted"/>
<accession>A0A5B7D2Q4</accession>
<evidence type="ECO:0000313" key="2">
    <source>
        <dbReference type="EMBL" id="MPC15768.1"/>
    </source>
</evidence>
<reference evidence="2 3" key="1">
    <citation type="submission" date="2019-05" db="EMBL/GenBank/DDBJ databases">
        <title>Another draft genome of Portunus trituberculatus and its Hox gene families provides insights of decapod evolution.</title>
        <authorList>
            <person name="Jeong J.-H."/>
            <person name="Song I."/>
            <person name="Kim S."/>
            <person name="Choi T."/>
            <person name="Kim D."/>
            <person name="Ryu S."/>
            <person name="Kim W."/>
        </authorList>
    </citation>
    <scope>NUCLEOTIDE SEQUENCE [LARGE SCALE GENOMIC DNA]</scope>
    <source>
        <tissue evidence="2">Muscle</tissue>
    </source>
</reference>
<organism evidence="2 3">
    <name type="scientific">Portunus trituberculatus</name>
    <name type="common">Swimming crab</name>
    <name type="synonym">Neptunus trituberculatus</name>
    <dbReference type="NCBI Taxonomy" id="210409"/>
    <lineage>
        <taxon>Eukaryota</taxon>
        <taxon>Metazoa</taxon>
        <taxon>Ecdysozoa</taxon>
        <taxon>Arthropoda</taxon>
        <taxon>Crustacea</taxon>
        <taxon>Multicrustacea</taxon>
        <taxon>Malacostraca</taxon>
        <taxon>Eumalacostraca</taxon>
        <taxon>Eucarida</taxon>
        <taxon>Decapoda</taxon>
        <taxon>Pleocyemata</taxon>
        <taxon>Brachyura</taxon>
        <taxon>Eubrachyura</taxon>
        <taxon>Portunoidea</taxon>
        <taxon>Portunidae</taxon>
        <taxon>Portuninae</taxon>
        <taxon>Portunus</taxon>
    </lineage>
</organism>
<name>A0A5B7D2Q4_PORTR</name>
<dbReference type="AlphaFoldDB" id="A0A5B7D2Q4"/>
<feature type="compositionally biased region" description="Polar residues" evidence="1">
    <location>
        <begin position="7"/>
        <end position="17"/>
    </location>
</feature>
<dbReference type="Proteomes" id="UP000324222">
    <property type="component" value="Unassembled WGS sequence"/>
</dbReference>